<dbReference type="InParanoid" id="A0A369J6G5"/>
<organism evidence="1 2">
    <name type="scientific">Hypsizygus marmoreus</name>
    <name type="common">White beech mushroom</name>
    <name type="synonym">Agaricus marmoreus</name>
    <dbReference type="NCBI Taxonomy" id="39966"/>
    <lineage>
        <taxon>Eukaryota</taxon>
        <taxon>Fungi</taxon>
        <taxon>Dikarya</taxon>
        <taxon>Basidiomycota</taxon>
        <taxon>Agaricomycotina</taxon>
        <taxon>Agaricomycetes</taxon>
        <taxon>Agaricomycetidae</taxon>
        <taxon>Agaricales</taxon>
        <taxon>Tricholomatineae</taxon>
        <taxon>Lyophyllaceae</taxon>
        <taxon>Hypsizygus</taxon>
    </lineage>
</organism>
<gene>
    <name evidence="1" type="ORF">Hypma_002380</name>
</gene>
<evidence type="ECO:0000313" key="1">
    <source>
        <dbReference type="EMBL" id="RDB16760.1"/>
    </source>
</evidence>
<comment type="caution">
    <text evidence="1">The sequence shown here is derived from an EMBL/GenBank/DDBJ whole genome shotgun (WGS) entry which is preliminary data.</text>
</comment>
<accession>A0A369J6G5</accession>
<dbReference type="OrthoDB" id="2961306at2759"/>
<dbReference type="AlphaFoldDB" id="A0A369J6G5"/>
<keyword evidence="2" id="KW-1185">Reference proteome</keyword>
<dbReference type="Proteomes" id="UP000076154">
    <property type="component" value="Unassembled WGS sequence"/>
</dbReference>
<protein>
    <submittedName>
        <fullName evidence="1">Uncharacterized protein</fullName>
    </submittedName>
</protein>
<evidence type="ECO:0000313" key="2">
    <source>
        <dbReference type="Proteomes" id="UP000076154"/>
    </source>
</evidence>
<sequence>MYADGCHLEITSNGPKPKCLPTLCISCILGRDPRIISYYPSGCCLLTSYWLGRAYGDTCRTQTSGAGSTNGSVCSSAWNAPNYLNWNSGNWDADHMTENATFNARDAMDVKCVLPNVVGLTADDGIEHAVKVPEGKFDEVSGIAIANNYDELLNLESAAI</sequence>
<reference evidence="1" key="1">
    <citation type="submission" date="2018-04" db="EMBL/GenBank/DDBJ databases">
        <title>Whole genome sequencing of Hypsizygus marmoreus.</title>
        <authorList>
            <person name="Choi I.-G."/>
            <person name="Min B."/>
            <person name="Kim J.-G."/>
            <person name="Kim S."/>
            <person name="Oh Y.-L."/>
            <person name="Kong W.-S."/>
            <person name="Park H."/>
            <person name="Jeong J."/>
            <person name="Song E.-S."/>
        </authorList>
    </citation>
    <scope>NUCLEOTIDE SEQUENCE [LARGE SCALE GENOMIC DNA]</scope>
    <source>
        <strain evidence="1">51987-8</strain>
    </source>
</reference>
<proteinExistence type="predicted"/>
<name>A0A369J6G5_HYPMA</name>
<dbReference type="EMBL" id="LUEZ02000122">
    <property type="protein sequence ID" value="RDB16760.1"/>
    <property type="molecule type" value="Genomic_DNA"/>
</dbReference>